<feature type="region of interest" description="Disordered" evidence="1">
    <location>
        <begin position="462"/>
        <end position="481"/>
    </location>
</feature>
<dbReference type="AlphaFoldDB" id="A0A8S4HKU6"/>
<dbReference type="InterPro" id="IPR008780">
    <property type="entry name" value="Plasmodium_Vir"/>
</dbReference>
<name>A0A8S4HKU6_PLAVI</name>
<proteinExistence type="predicted"/>
<feature type="region of interest" description="Disordered" evidence="1">
    <location>
        <begin position="224"/>
        <end position="262"/>
    </location>
</feature>
<feature type="compositionally biased region" description="Basic and acidic residues" evidence="1">
    <location>
        <begin position="337"/>
        <end position="350"/>
    </location>
</feature>
<dbReference type="Proteomes" id="UP000779233">
    <property type="component" value="Unassembled WGS sequence"/>
</dbReference>
<accession>A0A8S4HKU6</accession>
<reference evidence="2" key="1">
    <citation type="submission" date="2021-09" db="EMBL/GenBank/DDBJ databases">
        <authorList>
            <consortium name="Pathogen Informatics"/>
        </authorList>
    </citation>
    <scope>NUCLEOTIDE SEQUENCE</scope>
    <source>
        <strain evidence="2">PvW1</strain>
    </source>
</reference>
<dbReference type="VEuPathDB" id="PlasmoDB:PVPAM_050041700"/>
<evidence type="ECO:0000313" key="2">
    <source>
        <dbReference type="EMBL" id="CAG9480889.1"/>
    </source>
</evidence>
<dbReference type="EMBL" id="CAJZCX010000011">
    <property type="protein sequence ID" value="CAG9480889.1"/>
    <property type="molecule type" value="Genomic_DNA"/>
</dbReference>
<feature type="compositionally biased region" description="Basic and acidic residues" evidence="1">
    <location>
        <begin position="228"/>
        <end position="244"/>
    </location>
</feature>
<organism evidence="2 3">
    <name type="scientific">Plasmodium vivax</name>
    <name type="common">malaria parasite P. vivax</name>
    <dbReference type="NCBI Taxonomy" id="5855"/>
    <lineage>
        <taxon>Eukaryota</taxon>
        <taxon>Sar</taxon>
        <taxon>Alveolata</taxon>
        <taxon>Apicomplexa</taxon>
        <taxon>Aconoidasida</taxon>
        <taxon>Haemosporida</taxon>
        <taxon>Plasmodiidae</taxon>
        <taxon>Plasmodium</taxon>
        <taxon>Plasmodium (Plasmodium)</taxon>
    </lineage>
</organism>
<feature type="compositionally biased region" description="Low complexity" evidence="1">
    <location>
        <begin position="470"/>
        <end position="481"/>
    </location>
</feature>
<protein>
    <submittedName>
        <fullName evidence="2">(malaria parasite P. vivax) hypothetical protein</fullName>
    </submittedName>
</protein>
<feature type="region of interest" description="Disordered" evidence="1">
    <location>
        <begin position="337"/>
        <end position="381"/>
    </location>
</feature>
<gene>
    <name evidence="2" type="ORF">PVW1_070043800</name>
</gene>
<comment type="caution">
    <text evidence="2">The sequence shown here is derived from an EMBL/GenBank/DDBJ whole genome shotgun (WGS) entry which is preliminary data.</text>
</comment>
<evidence type="ECO:0000256" key="1">
    <source>
        <dbReference type="SAM" id="MobiDB-lite"/>
    </source>
</evidence>
<sequence length="519" mass="60214">MAPGAETDGKEAPTKRDWDDILKKLPAHKIYDEFKNVGIINNFSSSVCILESPLKERYKDFEDFEGTCKKFAYNLDRILSNQYAGKNMEHCILLKYWIYDELKKYIDGDKINVLPLTEKLKKLQYNIKDEKSVIFDCYDDYNDYKNDWEAEKYLSEYFINFHEIKNKSNFSTEETDKYIKYVKYIKTIYDEKINKEHCCDLKYRHLYDHYFDCNPEYNPDNLLSKLNGESKKPNSEVQAREAKTKSLKQTGSGEDETEESDKYEIVIPNVPIGWNKRRYKQRTELYDVKCIMNYADRKNGYALVSCYNTGKKYPNAEYIFRPTKEEDAFFAKIKEEKKRGMGREATREGSQDSVPSKPGVTETSAEGRKNDGNSATPKPKIHVGIPEYLRGYSLLGEYIKERSNDTYGSYQPGREAAFTYSGSGRRFIPGVNETQVGWTYTKLENGKVKSVVEADVEKHVIPVNGGGQNEGTTSTITESPSTEWLDGSELTEVIYPFRKLDWWQKLKKERNVSCYAKGV</sequence>
<evidence type="ECO:0000313" key="3">
    <source>
        <dbReference type="Proteomes" id="UP000779233"/>
    </source>
</evidence>
<dbReference type="Pfam" id="PF05795">
    <property type="entry name" value="Plasmodium_Vir"/>
    <property type="match status" value="1"/>
</dbReference>